<keyword evidence="3" id="KW-0288">FMN</keyword>
<feature type="region of interest" description="Disordered" evidence="18">
    <location>
        <begin position="463"/>
        <end position="500"/>
    </location>
</feature>
<comment type="catalytic activity">
    <reaction evidence="15">
        <text>5,6-dihydrouridine(16) in tRNA + NAD(+) = uridine(16) in tRNA + NADH + H(+)</text>
        <dbReference type="Rhea" id="RHEA:53380"/>
        <dbReference type="Rhea" id="RHEA-COMP:13543"/>
        <dbReference type="Rhea" id="RHEA-COMP:13544"/>
        <dbReference type="ChEBI" id="CHEBI:15378"/>
        <dbReference type="ChEBI" id="CHEBI:57540"/>
        <dbReference type="ChEBI" id="CHEBI:57945"/>
        <dbReference type="ChEBI" id="CHEBI:65315"/>
        <dbReference type="ChEBI" id="CHEBI:74443"/>
        <dbReference type="EC" id="1.3.1.88"/>
    </reaction>
    <physiologicalReaction direction="right-to-left" evidence="15">
        <dbReference type="Rhea" id="RHEA:53382"/>
    </physiologicalReaction>
</comment>
<dbReference type="GO" id="GO:0050660">
    <property type="term" value="F:flavin adenine dinucleotide binding"/>
    <property type="evidence" value="ECO:0007669"/>
    <property type="project" value="InterPro"/>
</dbReference>
<dbReference type="InterPro" id="IPR018517">
    <property type="entry name" value="tRNA_hU_synthase_CS"/>
</dbReference>
<keyword evidence="7" id="KW-0560">Oxidoreductase</keyword>
<sequence length="500" mass="55729">MAPDNTQDPAVERPAKLHGRAFYESIGSPKFIVAPMVDQSEFAWRMLTRSFLSPTEQSNLLAYTPMLHARLYSEEEKYRRQHFQPVHSSTSKPWLDGNAAIDRPLFVQFCANDPNQLLSAAKQVAPYCDAVDLNLGCPQGIARKGHYGAFLQEDQKLIFKLINTLHNELPVPVTAKIRMLDTKEETLAYAKNVLSAGASILTVHGRRREMKGHLTGLADWKMIRFLRDSLPAETVIFANGNILQHGDLERCLEATGADGIMSAEGNLSDPGIFAKPPPKGEEGREYWRGKDGEGGWRVDAVCRRYINILHEHALGSAPPDRKPLFIPGDNTAWITESEALEEEPSAKKRKVSGKKQEQGPNMSAVQPHLFHLLRHFVSKHTDVRDMLAKSRAGDIDAYERILLAVERKVAEGLLEYERTDGASVAEPPREGEDLPEDESSAGTMARCRRPWWVAQPIIRPLPSEALKKGAVRPKKKDQEKAAEEKGKADDIKTRDSAVAG</sequence>
<dbReference type="Proteomes" id="UP000777438">
    <property type="component" value="Unassembled WGS sequence"/>
</dbReference>
<dbReference type="Gene3D" id="3.20.20.70">
    <property type="entry name" value="Aldolase class I"/>
    <property type="match status" value="1"/>
</dbReference>
<dbReference type="EMBL" id="JAGPYM010000003">
    <property type="protein sequence ID" value="KAH6897275.1"/>
    <property type="molecule type" value="Genomic_DNA"/>
</dbReference>
<evidence type="ECO:0000256" key="9">
    <source>
        <dbReference type="ARBA" id="ARBA00038313"/>
    </source>
</evidence>
<reference evidence="20 21" key="1">
    <citation type="journal article" date="2021" name="Nat. Commun.">
        <title>Genetic determinants of endophytism in the Arabidopsis root mycobiome.</title>
        <authorList>
            <person name="Mesny F."/>
            <person name="Miyauchi S."/>
            <person name="Thiergart T."/>
            <person name="Pickel B."/>
            <person name="Atanasova L."/>
            <person name="Karlsson M."/>
            <person name="Huettel B."/>
            <person name="Barry K.W."/>
            <person name="Haridas S."/>
            <person name="Chen C."/>
            <person name="Bauer D."/>
            <person name="Andreopoulos W."/>
            <person name="Pangilinan J."/>
            <person name="LaButti K."/>
            <person name="Riley R."/>
            <person name="Lipzen A."/>
            <person name="Clum A."/>
            <person name="Drula E."/>
            <person name="Henrissat B."/>
            <person name="Kohler A."/>
            <person name="Grigoriev I.V."/>
            <person name="Martin F.M."/>
            <person name="Hacquard S."/>
        </authorList>
    </citation>
    <scope>NUCLEOTIDE SEQUENCE [LARGE SCALE GENOMIC DNA]</scope>
    <source>
        <strain evidence="20 21">MPI-CAGE-CH-0241</strain>
    </source>
</reference>
<evidence type="ECO:0000256" key="8">
    <source>
        <dbReference type="ARBA" id="ARBA00023027"/>
    </source>
</evidence>
<comment type="cofactor">
    <cofactor evidence="1">
        <name>FMN</name>
        <dbReference type="ChEBI" id="CHEBI:58210"/>
    </cofactor>
</comment>
<feature type="region of interest" description="Disordered" evidence="18">
    <location>
        <begin position="267"/>
        <end position="288"/>
    </location>
</feature>
<evidence type="ECO:0000256" key="10">
    <source>
        <dbReference type="ARBA" id="ARBA00038890"/>
    </source>
</evidence>
<evidence type="ECO:0000256" key="17">
    <source>
        <dbReference type="ARBA" id="ARBA00049467"/>
    </source>
</evidence>
<dbReference type="GO" id="GO:0017150">
    <property type="term" value="F:tRNA dihydrouridine synthase activity"/>
    <property type="evidence" value="ECO:0007669"/>
    <property type="project" value="InterPro"/>
</dbReference>
<dbReference type="PANTHER" id="PTHR11082:SF5">
    <property type="entry name" value="TRNA-DIHYDROURIDINE(16_17) SYNTHASE [NAD(P)(+)]-LIKE"/>
    <property type="match status" value="1"/>
</dbReference>
<evidence type="ECO:0000256" key="14">
    <source>
        <dbReference type="ARBA" id="ARBA00048342"/>
    </source>
</evidence>
<keyword evidence="2" id="KW-0285">Flavoprotein</keyword>
<feature type="region of interest" description="Disordered" evidence="18">
    <location>
        <begin position="337"/>
        <end position="361"/>
    </location>
</feature>
<keyword evidence="4" id="KW-0507">mRNA processing</keyword>
<dbReference type="Pfam" id="PF01207">
    <property type="entry name" value="Dus"/>
    <property type="match status" value="1"/>
</dbReference>
<comment type="catalytic activity">
    <reaction evidence="12">
        <text>5,6-dihydrouridine(17) in tRNA + NAD(+) = uridine(17) in tRNA + NADH + H(+)</text>
        <dbReference type="Rhea" id="RHEA:53372"/>
        <dbReference type="Rhea" id="RHEA-COMP:13541"/>
        <dbReference type="Rhea" id="RHEA-COMP:13542"/>
        <dbReference type="ChEBI" id="CHEBI:15378"/>
        <dbReference type="ChEBI" id="CHEBI:57540"/>
        <dbReference type="ChEBI" id="CHEBI:57945"/>
        <dbReference type="ChEBI" id="CHEBI:65315"/>
        <dbReference type="ChEBI" id="CHEBI:74443"/>
        <dbReference type="EC" id="1.3.1.88"/>
    </reaction>
    <physiologicalReaction direction="right-to-left" evidence="12">
        <dbReference type="Rhea" id="RHEA:53374"/>
    </physiologicalReaction>
</comment>
<dbReference type="InterPro" id="IPR013785">
    <property type="entry name" value="Aldolase_TIM"/>
</dbReference>
<comment type="function">
    <text evidence="11">Catalyzes the synthesis of dihydrouridine, a modified base found in the D-loop of most tRNAs. Specifically modifies U47 in cytoplasmic tRNAs. Catalyzes the synthesis of dihydrouridine in some mRNAs, thereby affecting their translation.</text>
</comment>
<name>A0A9P8WE67_9HYPO</name>
<evidence type="ECO:0000313" key="21">
    <source>
        <dbReference type="Proteomes" id="UP000777438"/>
    </source>
</evidence>
<comment type="catalytic activity">
    <reaction evidence="14">
        <text>a 5,6-dihydrouridine in mRNA + NAD(+) = a uridine in mRNA + NADH + H(+)</text>
        <dbReference type="Rhea" id="RHEA:69851"/>
        <dbReference type="Rhea" id="RHEA-COMP:14658"/>
        <dbReference type="Rhea" id="RHEA-COMP:17789"/>
        <dbReference type="ChEBI" id="CHEBI:15378"/>
        <dbReference type="ChEBI" id="CHEBI:57540"/>
        <dbReference type="ChEBI" id="CHEBI:57945"/>
        <dbReference type="ChEBI" id="CHEBI:65315"/>
        <dbReference type="ChEBI" id="CHEBI:74443"/>
    </reaction>
    <physiologicalReaction direction="right-to-left" evidence="14">
        <dbReference type="Rhea" id="RHEA:69853"/>
    </physiologicalReaction>
</comment>
<evidence type="ECO:0000256" key="4">
    <source>
        <dbReference type="ARBA" id="ARBA00022664"/>
    </source>
</evidence>
<evidence type="ECO:0000256" key="5">
    <source>
        <dbReference type="ARBA" id="ARBA00022694"/>
    </source>
</evidence>
<dbReference type="GO" id="GO:0006397">
    <property type="term" value="P:mRNA processing"/>
    <property type="evidence" value="ECO:0007669"/>
    <property type="project" value="UniProtKB-KW"/>
</dbReference>
<organism evidence="20 21">
    <name type="scientific">Thelonectria olida</name>
    <dbReference type="NCBI Taxonomy" id="1576542"/>
    <lineage>
        <taxon>Eukaryota</taxon>
        <taxon>Fungi</taxon>
        <taxon>Dikarya</taxon>
        <taxon>Ascomycota</taxon>
        <taxon>Pezizomycotina</taxon>
        <taxon>Sordariomycetes</taxon>
        <taxon>Hypocreomycetidae</taxon>
        <taxon>Hypocreales</taxon>
        <taxon>Nectriaceae</taxon>
        <taxon>Thelonectria</taxon>
    </lineage>
</organism>
<comment type="similarity">
    <text evidence="9">Belongs to the Dus family. Dus1 subfamily.</text>
</comment>
<evidence type="ECO:0000256" key="16">
    <source>
        <dbReference type="ARBA" id="ARBA00049447"/>
    </source>
</evidence>
<feature type="compositionally biased region" description="Basic and acidic residues" evidence="18">
    <location>
        <begin position="278"/>
        <end position="288"/>
    </location>
</feature>
<comment type="catalytic activity">
    <reaction evidence="17">
        <text>5,6-dihydrouridine(17) in tRNA + NADP(+) = uridine(17) in tRNA + NADPH + H(+)</text>
        <dbReference type="Rhea" id="RHEA:53368"/>
        <dbReference type="Rhea" id="RHEA-COMP:13541"/>
        <dbReference type="Rhea" id="RHEA-COMP:13542"/>
        <dbReference type="ChEBI" id="CHEBI:15378"/>
        <dbReference type="ChEBI" id="CHEBI:57783"/>
        <dbReference type="ChEBI" id="CHEBI:58349"/>
        <dbReference type="ChEBI" id="CHEBI:65315"/>
        <dbReference type="ChEBI" id="CHEBI:74443"/>
        <dbReference type="EC" id="1.3.1.88"/>
    </reaction>
    <physiologicalReaction direction="right-to-left" evidence="17">
        <dbReference type="Rhea" id="RHEA:53370"/>
    </physiologicalReaction>
</comment>
<evidence type="ECO:0000256" key="18">
    <source>
        <dbReference type="SAM" id="MobiDB-lite"/>
    </source>
</evidence>
<dbReference type="AlphaFoldDB" id="A0A9P8WE67"/>
<evidence type="ECO:0000256" key="3">
    <source>
        <dbReference type="ARBA" id="ARBA00022643"/>
    </source>
</evidence>
<comment type="catalytic activity">
    <reaction evidence="16">
        <text>a 5,6-dihydrouridine in mRNA + NADP(+) = a uridine in mRNA + NADPH + H(+)</text>
        <dbReference type="Rhea" id="RHEA:69855"/>
        <dbReference type="Rhea" id="RHEA-COMP:14658"/>
        <dbReference type="Rhea" id="RHEA-COMP:17789"/>
        <dbReference type="ChEBI" id="CHEBI:15378"/>
        <dbReference type="ChEBI" id="CHEBI:57783"/>
        <dbReference type="ChEBI" id="CHEBI:58349"/>
        <dbReference type="ChEBI" id="CHEBI:65315"/>
        <dbReference type="ChEBI" id="CHEBI:74443"/>
    </reaction>
    <physiologicalReaction direction="right-to-left" evidence="16">
        <dbReference type="Rhea" id="RHEA:69857"/>
    </physiologicalReaction>
</comment>
<evidence type="ECO:0000259" key="19">
    <source>
        <dbReference type="Pfam" id="PF01207"/>
    </source>
</evidence>
<evidence type="ECO:0000256" key="11">
    <source>
        <dbReference type="ARBA" id="ARBA00045934"/>
    </source>
</evidence>
<comment type="caution">
    <text evidence="20">The sequence shown here is derived from an EMBL/GenBank/DDBJ whole genome shotgun (WGS) entry which is preliminary data.</text>
</comment>
<dbReference type="EC" id="1.3.1.88" evidence="10"/>
<evidence type="ECO:0000256" key="12">
    <source>
        <dbReference type="ARBA" id="ARBA00047287"/>
    </source>
</evidence>
<dbReference type="PANTHER" id="PTHR11082">
    <property type="entry name" value="TRNA-DIHYDROURIDINE SYNTHASE"/>
    <property type="match status" value="1"/>
</dbReference>
<proteinExistence type="inferred from homology"/>
<feature type="compositionally biased region" description="Basic and acidic residues" evidence="18">
    <location>
        <begin position="476"/>
        <end position="500"/>
    </location>
</feature>
<keyword evidence="5" id="KW-0819">tRNA processing</keyword>
<evidence type="ECO:0000256" key="13">
    <source>
        <dbReference type="ARBA" id="ARBA00047652"/>
    </source>
</evidence>
<evidence type="ECO:0000256" key="1">
    <source>
        <dbReference type="ARBA" id="ARBA00001917"/>
    </source>
</evidence>
<evidence type="ECO:0000256" key="6">
    <source>
        <dbReference type="ARBA" id="ARBA00022857"/>
    </source>
</evidence>
<protein>
    <recommendedName>
        <fullName evidence="10">tRNA-dihydrouridine(16/17) synthase [NAD(P)(+)]</fullName>
        <ecNumber evidence="10">1.3.1.88</ecNumber>
    </recommendedName>
</protein>
<evidence type="ECO:0000256" key="2">
    <source>
        <dbReference type="ARBA" id="ARBA00022630"/>
    </source>
</evidence>
<keyword evidence="21" id="KW-1185">Reference proteome</keyword>
<feature type="region of interest" description="Disordered" evidence="18">
    <location>
        <begin position="420"/>
        <end position="443"/>
    </location>
</feature>
<dbReference type="PROSITE" id="PS01136">
    <property type="entry name" value="UPF0034"/>
    <property type="match status" value="1"/>
</dbReference>
<evidence type="ECO:0000256" key="7">
    <source>
        <dbReference type="ARBA" id="ARBA00023002"/>
    </source>
</evidence>
<accession>A0A9P8WE67</accession>
<feature type="domain" description="DUS-like FMN-binding" evidence="19">
    <location>
        <begin position="33"/>
        <end position="275"/>
    </location>
</feature>
<keyword evidence="8" id="KW-0520">NAD</keyword>
<dbReference type="CDD" id="cd02801">
    <property type="entry name" value="DUS_like_FMN"/>
    <property type="match status" value="1"/>
</dbReference>
<dbReference type="SUPFAM" id="SSF51395">
    <property type="entry name" value="FMN-linked oxidoreductases"/>
    <property type="match status" value="1"/>
</dbReference>
<evidence type="ECO:0000313" key="20">
    <source>
        <dbReference type="EMBL" id="KAH6897275.1"/>
    </source>
</evidence>
<dbReference type="OrthoDB" id="272303at2759"/>
<gene>
    <name evidence="20" type="ORF">B0T10DRAFT_535875</name>
</gene>
<evidence type="ECO:0000256" key="15">
    <source>
        <dbReference type="ARBA" id="ARBA00048934"/>
    </source>
</evidence>
<keyword evidence="6" id="KW-0521">NADP</keyword>
<dbReference type="InterPro" id="IPR035587">
    <property type="entry name" value="DUS-like_FMN-bd"/>
</dbReference>
<comment type="catalytic activity">
    <reaction evidence="13">
        <text>5,6-dihydrouridine(16) in tRNA + NADP(+) = uridine(16) in tRNA + NADPH + H(+)</text>
        <dbReference type="Rhea" id="RHEA:53376"/>
        <dbReference type="Rhea" id="RHEA-COMP:13543"/>
        <dbReference type="Rhea" id="RHEA-COMP:13544"/>
        <dbReference type="ChEBI" id="CHEBI:15378"/>
        <dbReference type="ChEBI" id="CHEBI:57783"/>
        <dbReference type="ChEBI" id="CHEBI:58349"/>
        <dbReference type="ChEBI" id="CHEBI:65315"/>
        <dbReference type="ChEBI" id="CHEBI:74443"/>
        <dbReference type="EC" id="1.3.1.88"/>
    </reaction>
    <physiologicalReaction direction="right-to-left" evidence="13">
        <dbReference type="Rhea" id="RHEA:53378"/>
    </physiologicalReaction>
</comment>